<comment type="caution">
    <text evidence="3">The sequence shown here is derived from an EMBL/GenBank/DDBJ whole genome shotgun (WGS) entry which is preliminary data.</text>
</comment>
<dbReference type="SUPFAM" id="SSF82171">
    <property type="entry name" value="DPP6 N-terminal domain-like"/>
    <property type="match status" value="1"/>
</dbReference>
<gene>
    <name evidence="3" type="ORF">C8N24_1205</name>
</gene>
<dbReference type="RefSeq" id="WP_121248943.1">
    <property type="nucleotide sequence ID" value="NZ_RBIL01000001.1"/>
</dbReference>
<feature type="region of interest" description="Disordered" evidence="1">
    <location>
        <begin position="642"/>
        <end position="673"/>
    </location>
</feature>
<dbReference type="InterPro" id="IPR011042">
    <property type="entry name" value="6-blade_b-propeller_TolB-like"/>
</dbReference>
<dbReference type="PROSITE" id="PS51178">
    <property type="entry name" value="PASTA"/>
    <property type="match status" value="3"/>
</dbReference>
<sequence>MRTCQSCGKENPDEQDFCSCGEYLRWEPTGYGMPAITPDQVEPTPSPAEPAAPPPPPVVTPAPPLTPEPGNGNGHSLPAVPPSPPTPLPAVPDSTRPDARPVAKTMIRNLPAVQAPPASPATPPTGGPPPPPIADRRDELPSEPATIVLRADQQGDYAKGSILDLTVEPGERGKVLALIRNQSGIVDNYDLRIEGLPDDWWSIFPGTVYLVPFGAGGTYEQEVEIHLHPPRGPEAEARLWELKVTADSKASRIVAASAPLHLHIGSYIETATAVRPQRRRGRRKAEYDVTVINKANAPVLVALDGEDTDGELTFGFNRPPQEIPAGGSVTTQMQVKPPKQIWIGRVKDRQLSIETITGEEAQARAAAAPLPASVLDGVDTEPPKKKWYQRRPRAPRIPGMYPPRIYKPMLYPPDVNFGPGGIQMRMPQMRGPQFHGPQMGGASARSMGMPGAGGQLKMPSRSGNKISGPLAPSQGVFRQQPWIPWWSLLVLALLLVLLFLLYRSLPDNVKVPKVTGTESAFVAEETLTKSGLKLDPSQKTKVDDSKPAGSVLDQTPKAGAEVKKGSTVTVLIATGSGKVNVPDIAGKTASDADKALREKQLTLGQASPSDAAPEAKISSQIPAPNEVVAAGTPVQIFFEDPTSAEQREKQGKDGKGKAGVGGGGAGGGGAGGGGGADITVPAIGGDDVEKYAKKAADLGIVPKTTRRFDDAPVGRLIAVTPEPGTKVKAGAKVTLVQSAGQPQVVFTNGKDILRVNGANGQKLEPVADGDEEETNPTWNAAGTHVAYIADGRIMLKDITKDNADAVPLTPAGSDDSNLAWAPIADRNVLAFTRATDTDVDLCLGKITQNGMDESCIADPSFSPNRVVHWAPDGKSILAFAGKNDQSEIGIVRWKLKQGREAFSSKASDWSKGRFVSDTDRPSKFMLDATISPDGKQIAMISNQGVSRFTLFLGDAKNGFDLKKAKKTAVRACKVVWRSDGRELLVIQADAGCREEVGALVRVPAGSTREGETLNPAGNDPVYQPLSLEG</sequence>
<accession>A0A660LBZ8</accession>
<evidence type="ECO:0000313" key="4">
    <source>
        <dbReference type="Proteomes" id="UP000278962"/>
    </source>
</evidence>
<feature type="region of interest" description="Disordered" evidence="1">
    <location>
        <begin position="111"/>
        <end position="139"/>
    </location>
</feature>
<dbReference type="CDD" id="cd06577">
    <property type="entry name" value="PASTA_pknB"/>
    <property type="match status" value="3"/>
</dbReference>
<feature type="region of interest" description="Disordered" evidence="1">
    <location>
        <begin position="1007"/>
        <end position="1029"/>
    </location>
</feature>
<feature type="domain" description="PASTA" evidence="2">
    <location>
        <begin position="674"/>
        <end position="739"/>
    </location>
</feature>
<dbReference type="InterPro" id="IPR005543">
    <property type="entry name" value="PASTA_dom"/>
</dbReference>
<dbReference type="Gene3D" id="2.120.10.30">
    <property type="entry name" value="TolB, C-terminal domain"/>
    <property type="match status" value="1"/>
</dbReference>
<feature type="domain" description="PASTA" evidence="2">
    <location>
        <begin position="505"/>
        <end position="574"/>
    </location>
</feature>
<dbReference type="PANTHER" id="PTHR48125:SF12">
    <property type="entry name" value="AT HOOK TRANSCRIPTION FACTOR FAMILY-RELATED"/>
    <property type="match status" value="1"/>
</dbReference>
<proteinExistence type="predicted"/>
<organism evidence="3 4">
    <name type="scientific">Solirubrobacter pauli</name>
    <dbReference type="NCBI Taxonomy" id="166793"/>
    <lineage>
        <taxon>Bacteria</taxon>
        <taxon>Bacillati</taxon>
        <taxon>Actinomycetota</taxon>
        <taxon>Thermoleophilia</taxon>
        <taxon>Solirubrobacterales</taxon>
        <taxon>Solirubrobacteraceae</taxon>
        <taxon>Solirubrobacter</taxon>
    </lineage>
</organism>
<dbReference type="EMBL" id="RBIL01000001">
    <property type="protein sequence ID" value="RKQ91383.1"/>
    <property type="molecule type" value="Genomic_DNA"/>
</dbReference>
<feature type="compositionally biased region" description="Gly residues" evidence="1">
    <location>
        <begin position="657"/>
        <end position="673"/>
    </location>
</feature>
<feature type="compositionally biased region" description="Basic and acidic residues" evidence="1">
    <location>
        <begin position="645"/>
        <end position="656"/>
    </location>
</feature>
<protein>
    <submittedName>
        <fullName evidence="3">Beta-lactam-binding protein with PASTA domain</fullName>
    </submittedName>
</protein>
<evidence type="ECO:0000313" key="3">
    <source>
        <dbReference type="EMBL" id="RKQ91383.1"/>
    </source>
</evidence>
<evidence type="ECO:0000256" key="1">
    <source>
        <dbReference type="SAM" id="MobiDB-lite"/>
    </source>
</evidence>
<feature type="compositionally biased region" description="Basic and acidic residues" evidence="1">
    <location>
        <begin position="536"/>
        <end position="546"/>
    </location>
</feature>
<feature type="compositionally biased region" description="Pro residues" evidence="1">
    <location>
        <begin position="44"/>
        <end position="67"/>
    </location>
</feature>
<feature type="compositionally biased region" description="Pro residues" evidence="1">
    <location>
        <begin position="79"/>
        <end position="90"/>
    </location>
</feature>
<evidence type="ECO:0000259" key="2">
    <source>
        <dbReference type="PROSITE" id="PS51178"/>
    </source>
</evidence>
<dbReference type="Gene3D" id="3.30.10.20">
    <property type="match status" value="3"/>
</dbReference>
<feature type="region of interest" description="Disordered" evidence="1">
    <location>
        <begin position="534"/>
        <end position="553"/>
    </location>
</feature>
<feature type="region of interest" description="Disordered" evidence="1">
    <location>
        <begin position="604"/>
        <end position="624"/>
    </location>
</feature>
<reference evidence="3 4" key="1">
    <citation type="submission" date="2018-10" db="EMBL/GenBank/DDBJ databases">
        <title>Genomic Encyclopedia of Archaeal and Bacterial Type Strains, Phase II (KMG-II): from individual species to whole genera.</title>
        <authorList>
            <person name="Goeker M."/>
        </authorList>
    </citation>
    <scope>NUCLEOTIDE SEQUENCE [LARGE SCALE GENOMIC DNA]</scope>
    <source>
        <strain evidence="3 4">DSM 14954</strain>
    </source>
</reference>
<feature type="domain" description="PASTA" evidence="2">
    <location>
        <begin position="575"/>
        <end position="640"/>
    </location>
</feature>
<dbReference type="Proteomes" id="UP000278962">
    <property type="component" value="Unassembled WGS sequence"/>
</dbReference>
<dbReference type="AlphaFoldDB" id="A0A660LBZ8"/>
<feature type="compositionally biased region" description="Pro residues" evidence="1">
    <location>
        <begin position="117"/>
        <end position="133"/>
    </location>
</feature>
<keyword evidence="4" id="KW-1185">Reference proteome</keyword>
<dbReference type="SMART" id="SM00740">
    <property type="entry name" value="PASTA"/>
    <property type="match status" value="3"/>
</dbReference>
<dbReference type="PANTHER" id="PTHR48125">
    <property type="entry name" value="LP07818P1"/>
    <property type="match status" value="1"/>
</dbReference>
<dbReference type="OrthoDB" id="134501at2"/>
<dbReference type="Pfam" id="PF03793">
    <property type="entry name" value="PASTA"/>
    <property type="match status" value="3"/>
</dbReference>
<feature type="region of interest" description="Disordered" evidence="1">
    <location>
        <begin position="28"/>
        <end position="98"/>
    </location>
</feature>
<name>A0A660LBZ8_9ACTN</name>